<dbReference type="PROSITE" id="PS50294">
    <property type="entry name" value="WD_REPEATS_REGION"/>
    <property type="match status" value="15"/>
</dbReference>
<dbReference type="PROSITE" id="PS00678">
    <property type="entry name" value="WD_REPEATS_1"/>
    <property type="match status" value="10"/>
</dbReference>
<feature type="repeat" description="WD" evidence="4">
    <location>
        <begin position="1256"/>
        <end position="1297"/>
    </location>
</feature>
<keyword evidence="9" id="KW-1185">Reference proteome</keyword>
<sequence>MSSATEPAAGLPLRILCLDGGGVRGLSSLLVLERIMERIKESEGLLQVPRPCDRFGLIGGIGTGGIIAIMLGRLGMSVHDSIQAYKHLADSVFVPEPTHGTTSSSAFSAEKLEMAIKEIIRNNCRDPQCVRLRERNGPARDINMCPHEDILFPDEHCTRTAVLAMSASKFHTRPTLLKTYDSSGCFRKCTVSEVARATSAAVAFFDSVKLSRHHIEFLDTRYWYNNPCQQLISEAQKQFPLRQMVVLSIGTGIDDVVEITDVTVLEALLKMATTSKQTDLRLRDKHSGTAVYHRFNVERGLRDTKVSDLDKWGRIAAHTINYLEENEEPLKKFVTAFTMSNTPQLQICHEEKNKKCLSDFYVTDPSADKKEIESKKGGLLKDCYQWIVNHEDFQRFLTEKESRILWITGDPGKGKTMLLCGIIDTLGHDSSLDVSYFFCQASSSQLNTATAVLRRLIHQLARRNPQLTKHVRAKYDCMGKTFFSNRNLWHSLCDILTALLKDPSLRKAVLIIDAVDECSVGRRDLLEFITKSSHAKWIVSSRNWRDIEEILNDGEQEAKIHIEINQDSVSAAVDSYITLKVDQLARQKKYDNDLKLDILECLRSNAEGTFLWVALVVQELSNENLQNWHALSELRSLPPGLHPLYERMQDRISKLKDADVCEDIIATALAVYRPITLEELRGLVKLLESLKKENIRDTIALCGSFLILHEGVISFVHQSAKDYFLSKGSDETRASRFKNLHERVFLRSLDILRVKLKRDIYGLQAPGCLIDEVSVPKPDPLAAIRYSCTYWVDHLCDSAKTSRVSKSDKVLAFIKDKYLQWLEALSLLKNISVAERGIERLRLDFGESSKHLNDVMVDAGRFLLFHGEAIGIAPLQVYVSALIFSPTNSLIRRMFQHEEPDWIALKPKVEENWSACLRTFEGHTRPVKSVMFSNDAQRLASASGDKTIKIWDATSGTCLQTLEGHDDWVKSVVFSNDGQRLASLSSDMTVKIWDATSGACLHNLDGHTDRLKSVMFSNDGQRLASMSDDNIVKIWDATAGACLQTFGNYHMYVASVAFSNDGQRLASASLDTTVKIWDASSGECLQTLKGHDNWVTFVVFSNDGQRLASVSNDKTVKIWDATAGACLETLEGHHSDVRSLVFSNDGQRLASVSHEKTVKIWDATSGACLHTLEGHDEWVSSVVFSNDGQRLASVSTGNSVKVWDATSGGLLQTLEGHYCCVTSVAFSNDGQQLASGSWDCTVKIWDVTSGAFLQTLERHDEQVTLVVFSDDGQRLASGSDDETDTNWDATSGTCLQTLEGHNEPVASVVFLNDGQQLASVSDEKNIKIWDTTSGACLETLENNHTYPTLVAFSNDRQRLASVSDDKMLKIWDATSGACLQTFEIHDSWVESVVFTNDGQRLVTVSEDNTVKIWDATSGACLQTLEGHHIDVRLLVFSNDAQRLALVSHQKTINIWGTTSDVFPLTLEGHDDWVSSVAFSNDGQRLASASWDKTAKIWDATTGACLHTLWDHDDRVLFVVFSIDGKRLASVSDDKIATIWDATSGECLYVLWGHRGSVSSVVFSIDGQRLASASEDKKVKIWDATSGACLQTLEGNRTHVTSLVFSNDGQRLASGSYDGTVKIWDAMLHS</sequence>
<evidence type="ECO:0000256" key="1">
    <source>
        <dbReference type="ARBA" id="ARBA00022574"/>
    </source>
</evidence>
<dbReference type="SUPFAM" id="SSF52151">
    <property type="entry name" value="FabD/lysophospholipase-like"/>
    <property type="match status" value="1"/>
</dbReference>
<dbReference type="Pfam" id="PF00400">
    <property type="entry name" value="WD40"/>
    <property type="match status" value="17"/>
</dbReference>
<evidence type="ECO:0000256" key="3">
    <source>
        <dbReference type="ARBA" id="ARBA00023098"/>
    </source>
</evidence>
<dbReference type="InterPro" id="IPR002641">
    <property type="entry name" value="PNPLA_dom"/>
</dbReference>
<dbReference type="SMART" id="SM00320">
    <property type="entry name" value="WD40"/>
    <property type="match status" value="17"/>
</dbReference>
<feature type="repeat" description="WD" evidence="4">
    <location>
        <begin position="1046"/>
        <end position="1087"/>
    </location>
</feature>
<feature type="short sequence motif" description="GXGXXG" evidence="5">
    <location>
        <begin position="20"/>
        <end position="25"/>
    </location>
</feature>
<dbReference type="InterPro" id="IPR056884">
    <property type="entry name" value="NPHP3-like_N"/>
</dbReference>
<dbReference type="InterPro" id="IPR007111">
    <property type="entry name" value="NACHT_NTPase"/>
</dbReference>
<dbReference type="PROSITE" id="PS50837">
    <property type="entry name" value="NACHT"/>
    <property type="match status" value="1"/>
</dbReference>
<dbReference type="InterPro" id="IPR027417">
    <property type="entry name" value="P-loop_NTPase"/>
</dbReference>
<feature type="repeat" description="WD" evidence="4">
    <location>
        <begin position="1130"/>
        <end position="1171"/>
    </location>
</feature>
<feature type="repeat" description="WD" evidence="4">
    <location>
        <begin position="1088"/>
        <end position="1129"/>
    </location>
</feature>
<name>A0ABR4MLP9_9PEZI</name>
<evidence type="ECO:0000259" key="7">
    <source>
        <dbReference type="PROSITE" id="PS51635"/>
    </source>
</evidence>
<dbReference type="Pfam" id="PF01734">
    <property type="entry name" value="Patatin"/>
    <property type="match status" value="1"/>
</dbReference>
<feature type="domain" description="NACHT" evidence="6">
    <location>
        <begin position="403"/>
        <end position="542"/>
    </location>
</feature>
<gene>
    <name evidence="8" type="ORF">HOO65_030724</name>
</gene>
<dbReference type="CDD" id="cd00200">
    <property type="entry name" value="WD40"/>
    <property type="match status" value="2"/>
</dbReference>
<dbReference type="Pfam" id="PF24883">
    <property type="entry name" value="NPHP3_N"/>
    <property type="match status" value="1"/>
</dbReference>
<feature type="repeat" description="WD" evidence="4">
    <location>
        <begin position="1508"/>
        <end position="1549"/>
    </location>
</feature>
<evidence type="ECO:0000259" key="6">
    <source>
        <dbReference type="PROSITE" id="PS50837"/>
    </source>
</evidence>
<dbReference type="GeneID" id="98117541"/>
<dbReference type="InterPro" id="IPR001680">
    <property type="entry name" value="WD40_rpt"/>
</dbReference>
<feature type="repeat" description="WD" evidence="4">
    <location>
        <begin position="1004"/>
        <end position="1045"/>
    </location>
</feature>
<proteinExistence type="predicted"/>
<keyword evidence="1 4" id="KW-0853">WD repeat</keyword>
<dbReference type="InterPro" id="IPR015943">
    <property type="entry name" value="WD40/YVTN_repeat-like_dom_sf"/>
</dbReference>
<feature type="repeat" description="WD" evidence="4">
    <location>
        <begin position="1550"/>
        <end position="1591"/>
    </location>
</feature>
<dbReference type="RefSeq" id="XP_070860403.1">
    <property type="nucleotide sequence ID" value="XM_071001763.1"/>
</dbReference>
<dbReference type="Proteomes" id="UP001610728">
    <property type="component" value="Unassembled WGS sequence"/>
</dbReference>
<feature type="repeat" description="WD" evidence="4">
    <location>
        <begin position="1340"/>
        <end position="1381"/>
    </location>
</feature>
<dbReference type="Gene3D" id="3.40.50.300">
    <property type="entry name" value="P-loop containing nucleotide triphosphate hydrolases"/>
    <property type="match status" value="1"/>
</dbReference>
<feature type="repeat" description="WD" evidence="4">
    <location>
        <begin position="920"/>
        <end position="961"/>
    </location>
</feature>
<dbReference type="InterPro" id="IPR016035">
    <property type="entry name" value="Acyl_Trfase/lysoPLipase"/>
</dbReference>
<evidence type="ECO:0000313" key="9">
    <source>
        <dbReference type="Proteomes" id="UP001610728"/>
    </source>
</evidence>
<feature type="repeat" description="WD" evidence="4">
    <location>
        <begin position="1172"/>
        <end position="1213"/>
    </location>
</feature>
<reference evidence="8 9" key="1">
    <citation type="submission" date="2020-05" db="EMBL/GenBank/DDBJ databases">
        <title>Ceratocystis lukuohia genome.</title>
        <authorList>
            <person name="Harrington T.C."/>
            <person name="Kim K."/>
            <person name="Mayers C.G."/>
        </authorList>
    </citation>
    <scope>NUCLEOTIDE SEQUENCE [LARGE SCALE GENOMIC DNA]</scope>
    <source>
        <strain evidence="8 9">C4212</strain>
    </source>
</reference>
<dbReference type="Gene3D" id="3.40.1090.10">
    <property type="entry name" value="Cytosolic phospholipase A2 catalytic domain"/>
    <property type="match status" value="1"/>
</dbReference>
<dbReference type="PROSITE" id="PS50082">
    <property type="entry name" value="WD_REPEATS_2"/>
    <property type="match status" value="17"/>
</dbReference>
<dbReference type="PRINTS" id="PR00320">
    <property type="entry name" value="GPROTEINBRPT"/>
</dbReference>
<protein>
    <submittedName>
        <fullName evidence="8">Vegetative incompatibility protein HET-E-1</fullName>
    </submittedName>
</protein>
<evidence type="ECO:0000256" key="4">
    <source>
        <dbReference type="PROSITE-ProRule" id="PRU00221"/>
    </source>
</evidence>
<dbReference type="InterPro" id="IPR036322">
    <property type="entry name" value="WD40_repeat_dom_sf"/>
</dbReference>
<dbReference type="SUPFAM" id="SSF50978">
    <property type="entry name" value="WD40 repeat-like"/>
    <property type="match status" value="3"/>
</dbReference>
<feature type="repeat" description="WD" evidence="4">
    <location>
        <begin position="1466"/>
        <end position="1507"/>
    </location>
</feature>
<evidence type="ECO:0000256" key="5">
    <source>
        <dbReference type="PROSITE-ProRule" id="PRU01161"/>
    </source>
</evidence>
<feature type="repeat" description="WD" evidence="4">
    <location>
        <begin position="1592"/>
        <end position="1629"/>
    </location>
</feature>
<evidence type="ECO:0000313" key="8">
    <source>
        <dbReference type="EMBL" id="KAL2889223.1"/>
    </source>
</evidence>
<dbReference type="PANTHER" id="PTHR19879">
    <property type="entry name" value="TRANSCRIPTION INITIATION FACTOR TFIID"/>
    <property type="match status" value="1"/>
</dbReference>
<feature type="domain" description="PNPLA" evidence="7">
    <location>
        <begin position="16"/>
        <end position="232"/>
    </location>
</feature>
<keyword evidence="2" id="KW-0677">Repeat</keyword>
<feature type="repeat" description="WD" evidence="4">
    <location>
        <begin position="962"/>
        <end position="1003"/>
    </location>
</feature>
<evidence type="ECO:0000256" key="2">
    <source>
        <dbReference type="ARBA" id="ARBA00022737"/>
    </source>
</evidence>
<dbReference type="InterPro" id="IPR020472">
    <property type="entry name" value="WD40_PAC1"/>
</dbReference>
<feature type="repeat" description="WD" evidence="4">
    <location>
        <begin position="1214"/>
        <end position="1255"/>
    </location>
</feature>
<dbReference type="PANTHER" id="PTHR19879:SF9">
    <property type="entry name" value="TRANSCRIPTION INITIATION FACTOR TFIID SUBUNIT 5"/>
    <property type="match status" value="1"/>
</dbReference>
<accession>A0ABR4MLP9</accession>
<dbReference type="PROSITE" id="PS51635">
    <property type="entry name" value="PNPLA"/>
    <property type="match status" value="1"/>
</dbReference>
<dbReference type="Gene3D" id="2.130.10.10">
    <property type="entry name" value="YVTN repeat-like/Quinoprotein amine dehydrogenase"/>
    <property type="match status" value="8"/>
</dbReference>
<feature type="repeat" description="WD" evidence="4">
    <location>
        <begin position="1424"/>
        <end position="1455"/>
    </location>
</feature>
<organism evidence="8 9">
    <name type="scientific">Ceratocystis lukuohia</name>
    <dbReference type="NCBI Taxonomy" id="2019550"/>
    <lineage>
        <taxon>Eukaryota</taxon>
        <taxon>Fungi</taxon>
        <taxon>Dikarya</taxon>
        <taxon>Ascomycota</taxon>
        <taxon>Pezizomycotina</taxon>
        <taxon>Sordariomycetes</taxon>
        <taxon>Hypocreomycetidae</taxon>
        <taxon>Microascales</taxon>
        <taxon>Ceratocystidaceae</taxon>
        <taxon>Ceratocystis</taxon>
    </lineage>
</organism>
<dbReference type="SUPFAM" id="SSF52540">
    <property type="entry name" value="P-loop containing nucleoside triphosphate hydrolases"/>
    <property type="match status" value="1"/>
</dbReference>
<dbReference type="EMBL" id="JABSNW010000003">
    <property type="protein sequence ID" value="KAL2889223.1"/>
    <property type="molecule type" value="Genomic_DNA"/>
</dbReference>
<feature type="repeat" description="WD" evidence="4">
    <location>
        <begin position="1382"/>
        <end position="1423"/>
    </location>
</feature>
<keyword evidence="3" id="KW-0443">Lipid metabolism</keyword>
<dbReference type="InterPro" id="IPR019775">
    <property type="entry name" value="WD40_repeat_CS"/>
</dbReference>
<comment type="caution">
    <text evidence="5">Lacks conserved residue(s) required for the propagation of feature annotation.</text>
</comment>
<comment type="caution">
    <text evidence="8">The sequence shown here is derived from an EMBL/GenBank/DDBJ whole genome shotgun (WGS) entry which is preliminary data.</text>
</comment>
<feature type="repeat" description="WD" evidence="4">
    <location>
        <begin position="1298"/>
        <end position="1339"/>
    </location>
</feature>